<protein>
    <submittedName>
        <fullName evidence="1">Uncharacterized protein</fullName>
    </submittedName>
</protein>
<proteinExistence type="predicted"/>
<sequence length="86" mass="9399">MYFTNYSSVPGRVGSARGALWFCTEHSALGEARTHMTSGQAVDDIRAGVRESSVAGDRQLALQATRDPLFDIMRIIGELRERAGRG</sequence>
<name>A0AA41Q3S2_9ACTN</name>
<accession>A0AA41Q3S2</accession>
<keyword evidence="2" id="KW-1185">Reference proteome</keyword>
<comment type="caution">
    <text evidence="1">The sequence shown here is derived from an EMBL/GenBank/DDBJ whole genome shotgun (WGS) entry which is preliminary data.</text>
</comment>
<dbReference type="RefSeq" id="WP_235055520.1">
    <property type="nucleotide sequence ID" value="NZ_JAKFHA010000018.1"/>
</dbReference>
<evidence type="ECO:0000313" key="1">
    <source>
        <dbReference type="EMBL" id="MCF2530692.1"/>
    </source>
</evidence>
<dbReference type="Proteomes" id="UP001165378">
    <property type="component" value="Unassembled WGS sequence"/>
</dbReference>
<evidence type="ECO:0000313" key="2">
    <source>
        <dbReference type="Proteomes" id="UP001165378"/>
    </source>
</evidence>
<dbReference type="EMBL" id="JAKFHA010000018">
    <property type="protein sequence ID" value="MCF2530692.1"/>
    <property type="molecule type" value="Genomic_DNA"/>
</dbReference>
<dbReference type="AlphaFoldDB" id="A0AA41Q3S2"/>
<reference evidence="1" key="1">
    <citation type="submission" date="2022-01" db="EMBL/GenBank/DDBJ databases">
        <title>Genome-Based Taxonomic Classification of the Phylum Actinobacteria.</title>
        <authorList>
            <person name="Gao Y."/>
        </authorList>
    </citation>
    <scope>NUCLEOTIDE SEQUENCE</scope>
    <source>
        <strain evidence="1">KLBMP 8922</strain>
    </source>
</reference>
<gene>
    <name evidence="1" type="ORF">LZ495_26210</name>
</gene>
<organism evidence="1 2">
    <name type="scientific">Yinghuangia soli</name>
    <dbReference type="NCBI Taxonomy" id="2908204"/>
    <lineage>
        <taxon>Bacteria</taxon>
        <taxon>Bacillati</taxon>
        <taxon>Actinomycetota</taxon>
        <taxon>Actinomycetes</taxon>
        <taxon>Kitasatosporales</taxon>
        <taxon>Streptomycetaceae</taxon>
        <taxon>Yinghuangia</taxon>
    </lineage>
</organism>